<proteinExistence type="predicted"/>
<dbReference type="EMBL" id="OW152813">
    <property type="protein sequence ID" value="CAH2034235.1"/>
    <property type="molecule type" value="Genomic_DNA"/>
</dbReference>
<gene>
    <name evidence="1" type="ORF">IPOD504_LOCUS40</name>
</gene>
<reference evidence="1" key="1">
    <citation type="submission" date="2022-03" db="EMBL/GenBank/DDBJ databases">
        <authorList>
            <person name="Martin H S."/>
        </authorList>
    </citation>
    <scope>NUCLEOTIDE SEQUENCE</scope>
</reference>
<keyword evidence="2" id="KW-1185">Reference proteome</keyword>
<organism evidence="1 2">
    <name type="scientific">Iphiclides podalirius</name>
    <name type="common">scarce swallowtail</name>
    <dbReference type="NCBI Taxonomy" id="110791"/>
    <lineage>
        <taxon>Eukaryota</taxon>
        <taxon>Metazoa</taxon>
        <taxon>Ecdysozoa</taxon>
        <taxon>Arthropoda</taxon>
        <taxon>Hexapoda</taxon>
        <taxon>Insecta</taxon>
        <taxon>Pterygota</taxon>
        <taxon>Neoptera</taxon>
        <taxon>Endopterygota</taxon>
        <taxon>Lepidoptera</taxon>
        <taxon>Glossata</taxon>
        <taxon>Ditrysia</taxon>
        <taxon>Papilionoidea</taxon>
        <taxon>Papilionidae</taxon>
        <taxon>Papilioninae</taxon>
        <taxon>Iphiclides</taxon>
    </lineage>
</organism>
<sequence length="103" mass="11411">MGCDFRAKAARARRLRTRDTAEESDAKRLAPIRANARDRDRIWCTRARDLWPGGGRKGVSAGGSYAGGIGRRGALKTFLLRGRAVIMWAGIDRCAVRAPERQK</sequence>
<feature type="non-terminal residue" evidence="1">
    <location>
        <position position="103"/>
    </location>
</feature>
<name>A0ABN8HRY8_9NEOP</name>
<evidence type="ECO:0000313" key="1">
    <source>
        <dbReference type="EMBL" id="CAH2034235.1"/>
    </source>
</evidence>
<evidence type="ECO:0000313" key="2">
    <source>
        <dbReference type="Proteomes" id="UP000837857"/>
    </source>
</evidence>
<dbReference type="Proteomes" id="UP000837857">
    <property type="component" value="Chromosome 1"/>
</dbReference>
<accession>A0ABN8HRY8</accession>
<protein>
    <submittedName>
        <fullName evidence="1">Uncharacterized protein</fullName>
    </submittedName>
</protein>